<reference evidence="2 3" key="1">
    <citation type="submission" date="2017-11" db="EMBL/GenBank/DDBJ databases">
        <title>Rhodohalobacter 15182 sp. nov., isolated from a salt lake.</title>
        <authorList>
            <person name="Han S."/>
        </authorList>
    </citation>
    <scope>NUCLEOTIDE SEQUENCE [LARGE SCALE GENOMIC DNA]</scope>
    <source>
        <strain evidence="2 3">15182</strain>
    </source>
</reference>
<name>A0A2N0VGA8_9BACT</name>
<dbReference type="EMBL" id="PISP01000003">
    <property type="protein sequence ID" value="PKD43221.1"/>
    <property type="molecule type" value="Genomic_DNA"/>
</dbReference>
<evidence type="ECO:0000313" key="3">
    <source>
        <dbReference type="Proteomes" id="UP000233398"/>
    </source>
</evidence>
<protein>
    <submittedName>
        <fullName evidence="2">Uncharacterized protein</fullName>
    </submittedName>
</protein>
<sequence length="92" mass="10358">MSSKTNKDLIYYGLVISIITPLIYAFVTWLNWPLLAAVVFGGALFLHLLNMSKHSKDFFFRIKEEGFSDSQVSHKLLALFGQAGTEKNDTDS</sequence>
<dbReference type="Proteomes" id="UP000233398">
    <property type="component" value="Unassembled WGS sequence"/>
</dbReference>
<feature type="transmembrane region" description="Helical" evidence="1">
    <location>
        <begin position="32"/>
        <end position="51"/>
    </location>
</feature>
<dbReference type="AlphaFoldDB" id="A0A2N0VGA8"/>
<organism evidence="2 3">
    <name type="scientific">Rhodohalobacter barkolensis</name>
    <dbReference type="NCBI Taxonomy" id="2053187"/>
    <lineage>
        <taxon>Bacteria</taxon>
        <taxon>Pseudomonadati</taxon>
        <taxon>Balneolota</taxon>
        <taxon>Balneolia</taxon>
        <taxon>Balneolales</taxon>
        <taxon>Balneolaceae</taxon>
        <taxon>Rhodohalobacter</taxon>
    </lineage>
</organism>
<keyword evidence="3" id="KW-1185">Reference proteome</keyword>
<gene>
    <name evidence="2" type="ORF">CWD77_11445</name>
</gene>
<accession>A0A2N0VGA8</accession>
<keyword evidence="1" id="KW-0812">Transmembrane</keyword>
<feature type="transmembrane region" description="Helical" evidence="1">
    <location>
        <begin position="9"/>
        <end position="26"/>
    </location>
</feature>
<evidence type="ECO:0000313" key="2">
    <source>
        <dbReference type="EMBL" id="PKD43221.1"/>
    </source>
</evidence>
<keyword evidence="1" id="KW-0472">Membrane</keyword>
<dbReference type="RefSeq" id="WP_101073695.1">
    <property type="nucleotide sequence ID" value="NZ_PISP01000003.1"/>
</dbReference>
<proteinExistence type="predicted"/>
<keyword evidence="1" id="KW-1133">Transmembrane helix</keyword>
<evidence type="ECO:0000256" key="1">
    <source>
        <dbReference type="SAM" id="Phobius"/>
    </source>
</evidence>
<comment type="caution">
    <text evidence="2">The sequence shown here is derived from an EMBL/GenBank/DDBJ whole genome shotgun (WGS) entry which is preliminary data.</text>
</comment>